<evidence type="ECO:0000256" key="4">
    <source>
        <dbReference type="ARBA" id="ARBA00022448"/>
    </source>
</evidence>
<feature type="transmembrane region" description="Helical" evidence="12">
    <location>
        <begin position="153"/>
        <end position="173"/>
    </location>
</feature>
<feature type="transmembrane region" description="Helical" evidence="12">
    <location>
        <begin position="263"/>
        <end position="281"/>
    </location>
</feature>
<dbReference type="Gene3D" id="3.40.50.300">
    <property type="entry name" value="P-loop containing nucleotide triphosphate hydrolases"/>
    <property type="match status" value="1"/>
</dbReference>
<reference evidence="15" key="2">
    <citation type="submission" date="2018-07" db="EMBL/GenBank/DDBJ databases">
        <authorList>
            <consortium name="NCBI Pathogen Detection Project"/>
        </authorList>
    </citation>
    <scope>NUCLEOTIDE SEQUENCE</scope>
    <source>
        <strain evidence="15">N26921</strain>
    </source>
</reference>
<keyword evidence="8 12" id="KW-1133">Transmembrane helix</keyword>
<keyword evidence="7 15" id="KW-0067">ATP-binding</keyword>
<evidence type="ECO:0000256" key="2">
    <source>
        <dbReference type="ARBA" id="ARBA00006526"/>
    </source>
</evidence>
<dbReference type="SMART" id="SM00382">
    <property type="entry name" value="AAA"/>
    <property type="match status" value="1"/>
</dbReference>
<comment type="catalytic activity">
    <reaction evidence="10">
        <text>ATP + H2O + xenobioticSide 1 = ADP + phosphate + xenobioticSide 2.</text>
        <dbReference type="EC" id="7.6.2.2"/>
    </reaction>
</comment>
<feature type="transmembrane region" description="Helical" evidence="12">
    <location>
        <begin position="179"/>
        <end position="196"/>
    </location>
</feature>
<evidence type="ECO:0000256" key="1">
    <source>
        <dbReference type="ARBA" id="ARBA00004651"/>
    </source>
</evidence>
<comment type="caution">
    <text evidence="15">The sequence shown here is derived from an EMBL/GenBank/DDBJ whole genome shotgun (WGS) entry which is preliminary data.</text>
</comment>
<feature type="transmembrane region" description="Helical" evidence="12">
    <location>
        <begin position="20"/>
        <end position="44"/>
    </location>
</feature>
<feature type="domain" description="ABC transmembrane type-1" evidence="14">
    <location>
        <begin position="107"/>
        <end position="317"/>
    </location>
</feature>
<evidence type="ECO:0000313" key="15">
    <source>
        <dbReference type="EMBL" id="HAF0292557.1"/>
    </source>
</evidence>
<dbReference type="PROSITE" id="PS50893">
    <property type="entry name" value="ABC_TRANSPORTER_2"/>
    <property type="match status" value="1"/>
</dbReference>
<dbReference type="FunFam" id="3.40.50.300:FF:000604">
    <property type="entry name" value="ABC transporter B family member 28"/>
    <property type="match status" value="1"/>
</dbReference>
<evidence type="ECO:0000256" key="7">
    <source>
        <dbReference type="ARBA" id="ARBA00022840"/>
    </source>
</evidence>
<dbReference type="GO" id="GO:0005886">
    <property type="term" value="C:plasma membrane"/>
    <property type="evidence" value="ECO:0007669"/>
    <property type="project" value="UniProtKB-SubCell"/>
</dbReference>
<evidence type="ECO:0000256" key="12">
    <source>
        <dbReference type="SAM" id="Phobius"/>
    </source>
</evidence>
<evidence type="ECO:0000256" key="8">
    <source>
        <dbReference type="ARBA" id="ARBA00022989"/>
    </source>
</evidence>
<dbReference type="InterPro" id="IPR003593">
    <property type="entry name" value="AAA+_ATPase"/>
</dbReference>
<dbReference type="InterPro" id="IPR011527">
    <property type="entry name" value="ABC1_TM_dom"/>
</dbReference>
<comment type="similarity">
    <text evidence="2">Belongs to the ABC transporter superfamily. Drug exporter-2 (TC 3.A.1.117) family.</text>
</comment>
<comment type="subcellular location">
    <subcellularLocation>
        <location evidence="1">Cell membrane</location>
        <topology evidence="1">Multi-pass membrane protein</topology>
    </subcellularLocation>
</comment>
<dbReference type="AlphaFoldDB" id="A0A740PV90"/>
<evidence type="ECO:0000256" key="5">
    <source>
        <dbReference type="ARBA" id="ARBA00022692"/>
    </source>
</evidence>
<dbReference type="GO" id="GO:0005524">
    <property type="term" value="F:ATP binding"/>
    <property type="evidence" value="ECO:0007669"/>
    <property type="project" value="UniProtKB-KW"/>
</dbReference>
<dbReference type="PROSITE" id="PS00211">
    <property type="entry name" value="ABC_TRANSPORTER_1"/>
    <property type="match status" value="1"/>
</dbReference>
<keyword evidence="9 12" id="KW-0472">Membrane</keyword>
<dbReference type="SUPFAM" id="SSF90123">
    <property type="entry name" value="ABC transporter transmembrane region"/>
    <property type="match status" value="1"/>
</dbReference>
<dbReference type="PROSITE" id="PS50929">
    <property type="entry name" value="ABC_TM1F"/>
    <property type="match status" value="1"/>
</dbReference>
<dbReference type="InterPro" id="IPR036640">
    <property type="entry name" value="ABC1_TM_sf"/>
</dbReference>
<evidence type="ECO:0000259" key="13">
    <source>
        <dbReference type="PROSITE" id="PS50893"/>
    </source>
</evidence>
<dbReference type="InterPro" id="IPR027417">
    <property type="entry name" value="P-loop_NTPase"/>
</dbReference>
<dbReference type="GO" id="GO:0008559">
    <property type="term" value="F:ABC-type xenobiotic transporter activity"/>
    <property type="evidence" value="ECO:0007669"/>
    <property type="project" value="UniProtKB-EC"/>
</dbReference>
<dbReference type="SUPFAM" id="SSF52540">
    <property type="entry name" value="P-loop containing nucleoside triphosphate hydrolases"/>
    <property type="match status" value="1"/>
</dbReference>
<evidence type="ECO:0000256" key="6">
    <source>
        <dbReference type="ARBA" id="ARBA00022741"/>
    </source>
</evidence>
<dbReference type="InterPro" id="IPR039421">
    <property type="entry name" value="Type_1_exporter"/>
</dbReference>
<dbReference type="GO" id="GO:0005737">
    <property type="term" value="C:cytoplasm"/>
    <property type="evidence" value="ECO:0007669"/>
    <property type="project" value="UniProtKB-ARBA"/>
</dbReference>
<dbReference type="GO" id="GO:0015421">
    <property type="term" value="F:ABC-type oligopeptide transporter activity"/>
    <property type="evidence" value="ECO:0007669"/>
    <property type="project" value="TreeGrafter"/>
</dbReference>
<organism evidence="15">
    <name type="scientific">Salmonella enterica subsp. enterica serovar Typhimurium var. 5-</name>
    <dbReference type="NCBI Taxonomy" id="1620419"/>
    <lineage>
        <taxon>Bacteria</taxon>
        <taxon>Pseudomonadati</taxon>
        <taxon>Pseudomonadota</taxon>
        <taxon>Gammaproteobacteria</taxon>
        <taxon>Enterobacterales</taxon>
        <taxon>Enterobacteriaceae</taxon>
        <taxon>Salmonella</taxon>
    </lineage>
</organism>
<accession>A0A740PV90</accession>
<reference evidence="15" key="1">
    <citation type="journal article" date="2018" name="Genome Biol.">
        <title>SKESA: strategic k-mer extension for scrupulous assemblies.</title>
        <authorList>
            <person name="Souvorov A."/>
            <person name="Agarwala R."/>
            <person name="Lipman D.J."/>
        </authorList>
    </citation>
    <scope>NUCLEOTIDE SEQUENCE</scope>
    <source>
        <strain evidence="15">N26921</strain>
    </source>
</reference>
<dbReference type="EC" id="7.6.2.2" evidence="3"/>
<keyword evidence="6" id="KW-0547">Nucleotide-binding</keyword>
<dbReference type="PANTHER" id="PTHR43394">
    <property type="entry name" value="ATP-DEPENDENT PERMEASE MDL1, MITOCHONDRIAL"/>
    <property type="match status" value="1"/>
</dbReference>
<sequence>MKTLIFYIKQLFSYSGSILYWNIFGMAIISFFEGMSILMLIPILSLTGILDLNQEADGLLATFDFFQSLPESLNLPLVLLLYILLIGLQNLIDRNLSVRNVKINHGFIGRVRITIYEALMNANWGFYSRKRKSDLVNIMTIELARVSGGIYQFIKLLTAIIFCLIQVCFAFWLSVEMTLFVLMSGIILSFFSQRFIRQSKALGKRTSKLSQEYLAGITDQLNGIKDIKSNILEESRINWLRSIVHGMYEEQIDYIKLKISSQLLYKMASTILIALFIFFSYKMFNSQPGQFLLIVVIFSRLWPRITGIQTSIEQLATTLPAFEALNNLRLESMEAAEIKIYGNKDAVKPLVLNDSIKCENVFFRYDKSLLKFALNNVNLSIPSNQMTAIVGRSGAGKSTLIDILMGLHIPEKGQVLIDNEQIGKENLISLRKAISYVPQDPFLFNLSIKENFKLIDNEITTEQIWEALEFAAAADFVRLLPNGLDTEIGERGFKLSGGERQRLVLARAILKKPSILILDEATSALDTENESEIQKSLDHLKGKMTIIVIAHRLSTIRHADKVIVMDNGCVIQSGEYGKLANDANGVFNGLLKKQEVMMSS</sequence>
<dbReference type="InterPro" id="IPR003439">
    <property type="entry name" value="ABC_transporter-like_ATP-bd"/>
</dbReference>
<keyword evidence="4" id="KW-0813">Transport</keyword>
<evidence type="ECO:0000256" key="9">
    <source>
        <dbReference type="ARBA" id="ARBA00023136"/>
    </source>
</evidence>
<evidence type="ECO:0000256" key="3">
    <source>
        <dbReference type="ARBA" id="ARBA00012191"/>
    </source>
</evidence>
<proteinExistence type="inferred from homology"/>
<evidence type="ECO:0000256" key="11">
    <source>
        <dbReference type="ARBA" id="ARBA00040960"/>
    </source>
</evidence>
<dbReference type="Pfam" id="PF00664">
    <property type="entry name" value="ABC_membrane"/>
    <property type="match status" value="1"/>
</dbReference>
<dbReference type="InterPro" id="IPR017871">
    <property type="entry name" value="ABC_transporter-like_CS"/>
</dbReference>
<feature type="transmembrane region" description="Helical" evidence="12">
    <location>
        <begin position="73"/>
        <end position="92"/>
    </location>
</feature>
<name>A0A740PV90_SALTM</name>
<dbReference type="Gene3D" id="1.20.1560.10">
    <property type="entry name" value="ABC transporter type 1, transmembrane domain"/>
    <property type="match status" value="1"/>
</dbReference>
<dbReference type="EMBL" id="DAATVL010000068">
    <property type="protein sequence ID" value="HAF0292557.1"/>
    <property type="molecule type" value="Genomic_DNA"/>
</dbReference>
<gene>
    <name evidence="15" type="ORF">G9C53_004961</name>
</gene>
<dbReference type="GO" id="GO:0016887">
    <property type="term" value="F:ATP hydrolysis activity"/>
    <property type="evidence" value="ECO:0007669"/>
    <property type="project" value="InterPro"/>
</dbReference>
<protein>
    <recommendedName>
        <fullName evidence="11">Multidrug resistance-like ATP-binding protein MdlB</fullName>
        <ecNumber evidence="3">7.6.2.2</ecNumber>
    </recommendedName>
</protein>
<keyword evidence="5 12" id="KW-0812">Transmembrane</keyword>
<feature type="domain" description="ABC transporter" evidence="13">
    <location>
        <begin position="356"/>
        <end position="592"/>
    </location>
</feature>
<evidence type="ECO:0000256" key="10">
    <source>
        <dbReference type="ARBA" id="ARBA00034018"/>
    </source>
</evidence>
<dbReference type="PANTHER" id="PTHR43394:SF1">
    <property type="entry name" value="ATP-BINDING CASSETTE SUB-FAMILY B MEMBER 10, MITOCHONDRIAL"/>
    <property type="match status" value="1"/>
</dbReference>
<dbReference type="Pfam" id="PF00005">
    <property type="entry name" value="ABC_tran"/>
    <property type="match status" value="1"/>
</dbReference>
<evidence type="ECO:0000259" key="14">
    <source>
        <dbReference type="PROSITE" id="PS50929"/>
    </source>
</evidence>